<keyword evidence="5" id="KW-0479">Metal-binding</keyword>
<evidence type="ECO:0000256" key="4">
    <source>
        <dbReference type="ARBA" id="ARBA00013186"/>
    </source>
</evidence>
<dbReference type="PANTHER" id="PTHR22789">
    <property type="entry name" value="FUCULOSE PHOSPHATE ALDOLASE"/>
    <property type="match status" value="1"/>
</dbReference>
<accession>A0ABW9KJV8</accession>
<dbReference type="InterPro" id="IPR050197">
    <property type="entry name" value="Aldolase_class_II_sugar_metab"/>
</dbReference>
<evidence type="ECO:0000256" key="5">
    <source>
        <dbReference type="ARBA" id="ARBA00022723"/>
    </source>
</evidence>
<evidence type="ECO:0000313" key="9">
    <source>
        <dbReference type="Proteomes" id="UP001634747"/>
    </source>
</evidence>
<evidence type="ECO:0000256" key="2">
    <source>
        <dbReference type="ARBA" id="ARBA00001947"/>
    </source>
</evidence>
<feature type="domain" description="Class II aldolase/adducin N-terminal" evidence="7">
    <location>
        <begin position="8"/>
        <end position="200"/>
    </location>
</feature>
<protein>
    <recommendedName>
        <fullName evidence="4">L-ribulose-5-phosphate 4-epimerase</fullName>
        <ecNumber evidence="4">5.1.3.4</ecNumber>
    </recommendedName>
</protein>
<reference evidence="8 9" key="1">
    <citation type="submission" date="2024-12" db="EMBL/GenBank/DDBJ databases">
        <authorList>
            <person name="Lee Y."/>
        </authorList>
    </citation>
    <scope>NUCLEOTIDE SEQUENCE [LARGE SCALE GENOMIC DNA]</scope>
    <source>
        <strain evidence="8 9">03SUJ4</strain>
    </source>
</reference>
<comment type="catalytic activity">
    <reaction evidence="1">
        <text>L-ribulose 5-phosphate = D-xylulose 5-phosphate</text>
        <dbReference type="Rhea" id="RHEA:22368"/>
        <dbReference type="ChEBI" id="CHEBI:57737"/>
        <dbReference type="ChEBI" id="CHEBI:58226"/>
        <dbReference type="EC" id="5.1.3.4"/>
    </reaction>
</comment>
<name>A0ABW9KJV8_9BACT</name>
<organism evidence="8 9">
    <name type="scientific">Terriglobus aquaticus</name>
    <dbReference type="NCBI Taxonomy" id="940139"/>
    <lineage>
        <taxon>Bacteria</taxon>
        <taxon>Pseudomonadati</taxon>
        <taxon>Acidobacteriota</taxon>
        <taxon>Terriglobia</taxon>
        <taxon>Terriglobales</taxon>
        <taxon>Acidobacteriaceae</taxon>
        <taxon>Terriglobus</taxon>
    </lineage>
</organism>
<dbReference type="Pfam" id="PF00596">
    <property type="entry name" value="Aldolase_II"/>
    <property type="match status" value="1"/>
</dbReference>
<dbReference type="SMART" id="SM01007">
    <property type="entry name" value="Aldolase_II"/>
    <property type="match status" value="1"/>
</dbReference>
<gene>
    <name evidence="8" type="ORF">ACK2TP_09870</name>
</gene>
<comment type="caution">
    <text evidence="8">The sequence shown here is derived from an EMBL/GenBank/DDBJ whole genome shotgun (WGS) entry which is preliminary data.</text>
</comment>
<comment type="cofactor">
    <cofactor evidence="2">
        <name>Zn(2+)</name>
        <dbReference type="ChEBI" id="CHEBI:29105"/>
    </cofactor>
</comment>
<dbReference type="PANTHER" id="PTHR22789:SF8">
    <property type="entry name" value="L-RIBULOSE-5-PHOSPHATE 4-EPIMERASE SGBE"/>
    <property type="match status" value="1"/>
</dbReference>
<evidence type="ECO:0000259" key="7">
    <source>
        <dbReference type="SMART" id="SM01007"/>
    </source>
</evidence>
<dbReference type="Gene3D" id="3.40.225.10">
    <property type="entry name" value="Class II aldolase/adducin N-terminal domain"/>
    <property type="match status" value="1"/>
</dbReference>
<keyword evidence="6" id="KW-0862">Zinc</keyword>
<dbReference type="InterPro" id="IPR036409">
    <property type="entry name" value="Aldolase_II/adducin_N_sf"/>
</dbReference>
<dbReference type="EMBL" id="JBJYXY010000001">
    <property type="protein sequence ID" value="MFN2976070.1"/>
    <property type="molecule type" value="Genomic_DNA"/>
</dbReference>
<dbReference type="EC" id="5.1.3.4" evidence="4"/>
<evidence type="ECO:0000256" key="1">
    <source>
        <dbReference type="ARBA" id="ARBA00001726"/>
    </source>
</evidence>
<dbReference type="Proteomes" id="UP001634747">
    <property type="component" value="Unassembled WGS sequence"/>
</dbReference>
<keyword evidence="9" id="KW-1185">Reference proteome</keyword>
<dbReference type="NCBIfam" id="NF006047">
    <property type="entry name" value="PRK08193.1"/>
    <property type="match status" value="1"/>
</dbReference>
<sequence length="236" mass="25946">MLLQRLREEVLEANLELVKRGLVLYTFGNASGVDRDQGLVVIKPSGVDYDKLKPEHMVVTDLEGNIVDGELRPSSDLDTHTLLYREFTGIGAVVHTHSEYATSFAQAGLPIPAYGTTHADYFYGPVPVTEPLKDEAIQGRYVHETGAAIVERFRQPGREVDPLAIPACLVAGHAPFVWGKDAHDAAHNAVVLEAVARMAFRTTLLRANCEGVSQALLDRHYFRKHGASATYGQRTK</sequence>
<evidence type="ECO:0000313" key="8">
    <source>
        <dbReference type="EMBL" id="MFN2976070.1"/>
    </source>
</evidence>
<dbReference type="SUPFAM" id="SSF53639">
    <property type="entry name" value="AraD/HMP-PK domain-like"/>
    <property type="match status" value="1"/>
</dbReference>
<proteinExistence type="inferred from homology"/>
<comment type="similarity">
    <text evidence="3">Belongs to the aldolase class II family. AraD/FucA subfamily.</text>
</comment>
<dbReference type="InterPro" id="IPR001303">
    <property type="entry name" value="Aldolase_II/adducin_N"/>
</dbReference>
<evidence type="ECO:0000256" key="6">
    <source>
        <dbReference type="ARBA" id="ARBA00022833"/>
    </source>
</evidence>
<dbReference type="RefSeq" id="WP_317889795.1">
    <property type="nucleotide sequence ID" value="NZ_BAABBH010000001.1"/>
</dbReference>
<evidence type="ECO:0000256" key="3">
    <source>
        <dbReference type="ARBA" id="ARBA00010037"/>
    </source>
</evidence>